<evidence type="ECO:0000313" key="2">
    <source>
        <dbReference type="EMBL" id="SIQ29525.1"/>
    </source>
</evidence>
<keyword evidence="1" id="KW-0732">Signal</keyword>
<accession>A0A1N6RL34</accession>
<dbReference type="InterPro" id="IPR003795">
    <property type="entry name" value="DUF192"/>
</dbReference>
<evidence type="ECO:0000313" key="3">
    <source>
        <dbReference type="Proteomes" id="UP000323956"/>
    </source>
</evidence>
<dbReference type="PANTHER" id="PTHR37953:SF1">
    <property type="entry name" value="UPF0127 PROTEIN MJ1496"/>
    <property type="match status" value="1"/>
</dbReference>
<dbReference type="Pfam" id="PF02643">
    <property type="entry name" value="DUF192"/>
    <property type="match status" value="1"/>
</dbReference>
<dbReference type="PANTHER" id="PTHR37953">
    <property type="entry name" value="UPF0127 PROTEIN MJ1496"/>
    <property type="match status" value="1"/>
</dbReference>
<reference evidence="2 3" key="1">
    <citation type="submission" date="2017-01" db="EMBL/GenBank/DDBJ databases">
        <authorList>
            <person name="Varghese N."/>
            <person name="Submissions S."/>
        </authorList>
    </citation>
    <scope>NUCLEOTIDE SEQUENCE [LARGE SCALE GENOMIC DNA]</scope>
    <source>
        <strain evidence="2 3">ATCC 700171</strain>
    </source>
</reference>
<dbReference type="Proteomes" id="UP000323956">
    <property type="component" value="Unassembled WGS sequence"/>
</dbReference>
<dbReference type="PROSITE" id="PS51257">
    <property type="entry name" value="PROKAR_LIPOPROTEIN"/>
    <property type="match status" value="1"/>
</dbReference>
<dbReference type="RefSeq" id="WP_149765057.1">
    <property type="nucleotide sequence ID" value="NZ_FTMK01000006.1"/>
</dbReference>
<dbReference type="OrthoDB" id="9808290at2"/>
<feature type="chain" id="PRO_5012003490" description="DUF192 domain-containing protein" evidence="1">
    <location>
        <begin position="23"/>
        <end position="164"/>
    </location>
</feature>
<feature type="signal peptide" evidence="1">
    <location>
        <begin position="1"/>
        <end position="22"/>
    </location>
</feature>
<name>A0A1N6RL34_9RHOB</name>
<evidence type="ECO:0000256" key="1">
    <source>
        <dbReference type="SAM" id="SignalP"/>
    </source>
</evidence>
<dbReference type="Gene3D" id="2.60.120.1140">
    <property type="entry name" value="Protein of unknown function DUF192"/>
    <property type="match status" value="1"/>
</dbReference>
<sequence>MKLRAVTVFTTFLLTLQTPALAAGCHPDRALFHGRGAPVEIAVEIADTEAERAQGLMFRRDLPSGQGMLFIYESPQPVEFWMRNTLIPLDMIFIDARGEVRHVHPMAQPLDETGIPGAAPGDAAPERLMVLEVRGGDAARLGIFPGMALSHPALPQDQALAPCD</sequence>
<proteinExistence type="predicted"/>
<gene>
    <name evidence="2" type="ORF">SAMN05421641_1068</name>
</gene>
<dbReference type="InterPro" id="IPR038695">
    <property type="entry name" value="Saro_0823-like_sf"/>
</dbReference>
<dbReference type="EMBL" id="FTMK01000006">
    <property type="protein sequence ID" value="SIQ29525.1"/>
    <property type="molecule type" value="Genomic_DNA"/>
</dbReference>
<organism evidence="2 3">
    <name type="scientific">Paracoccus thiocyanatus</name>
    <dbReference type="NCBI Taxonomy" id="34006"/>
    <lineage>
        <taxon>Bacteria</taxon>
        <taxon>Pseudomonadati</taxon>
        <taxon>Pseudomonadota</taxon>
        <taxon>Alphaproteobacteria</taxon>
        <taxon>Rhodobacterales</taxon>
        <taxon>Paracoccaceae</taxon>
        <taxon>Paracoccus</taxon>
    </lineage>
</organism>
<dbReference type="AlphaFoldDB" id="A0A1N6RL34"/>
<protein>
    <recommendedName>
        <fullName evidence="4">DUF192 domain-containing protein</fullName>
    </recommendedName>
</protein>
<evidence type="ECO:0008006" key="4">
    <source>
        <dbReference type="Google" id="ProtNLM"/>
    </source>
</evidence>